<evidence type="ECO:0000256" key="3">
    <source>
        <dbReference type="ARBA" id="ARBA00022741"/>
    </source>
</evidence>
<dbReference type="Proteomes" id="UP000198925">
    <property type="component" value="Unassembled WGS sequence"/>
</dbReference>
<dbReference type="PANTHER" id="PTHR24221">
    <property type="entry name" value="ATP-BINDING CASSETTE SUB-FAMILY B"/>
    <property type="match status" value="1"/>
</dbReference>
<dbReference type="InterPro" id="IPR039421">
    <property type="entry name" value="Type_1_exporter"/>
</dbReference>
<evidence type="ECO:0000256" key="2">
    <source>
        <dbReference type="ARBA" id="ARBA00022692"/>
    </source>
</evidence>
<dbReference type="GO" id="GO:0140359">
    <property type="term" value="F:ABC-type transporter activity"/>
    <property type="evidence" value="ECO:0007669"/>
    <property type="project" value="InterPro"/>
</dbReference>
<dbReference type="GO" id="GO:0005886">
    <property type="term" value="C:plasma membrane"/>
    <property type="evidence" value="ECO:0007669"/>
    <property type="project" value="UniProtKB-SubCell"/>
</dbReference>
<dbReference type="PANTHER" id="PTHR24221:SF654">
    <property type="entry name" value="ATP-BINDING CASSETTE SUB-FAMILY B MEMBER 6"/>
    <property type="match status" value="1"/>
</dbReference>
<dbReference type="SUPFAM" id="SSF52540">
    <property type="entry name" value="P-loop containing nucleoside triphosphate hydrolases"/>
    <property type="match status" value="1"/>
</dbReference>
<feature type="domain" description="ABC transporter" evidence="8">
    <location>
        <begin position="345"/>
        <end position="562"/>
    </location>
</feature>
<dbReference type="Pfam" id="PF00005">
    <property type="entry name" value="ABC_tran"/>
    <property type="match status" value="1"/>
</dbReference>
<dbReference type="InterPro" id="IPR014223">
    <property type="entry name" value="ABC_CydC/D"/>
</dbReference>
<feature type="transmembrane region" description="Helical" evidence="7">
    <location>
        <begin position="282"/>
        <end position="303"/>
    </location>
</feature>
<dbReference type="GO" id="GO:0016887">
    <property type="term" value="F:ATP hydrolysis activity"/>
    <property type="evidence" value="ECO:0007669"/>
    <property type="project" value="InterPro"/>
</dbReference>
<evidence type="ECO:0000256" key="6">
    <source>
        <dbReference type="ARBA" id="ARBA00023136"/>
    </source>
</evidence>
<dbReference type="InterPro" id="IPR036640">
    <property type="entry name" value="ABC1_TM_sf"/>
</dbReference>
<organism evidence="10 11">
    <name type="scientific">Belnapia rosea</name>
    <dbReference type="NCBI Taxonomy" id="938405"/>
    <lineage>
        <taxon>Bacteria</taxon>
        <taxon>Pseudomonadati</taxon>
        <taxon>Pseudomonadota</taxon>
        <taxon>Alphaproteobacteria</taxon>
        <taxon>Acetobacterales</taxon>
        <taxon>Roseomonadaceae</taxon>
        <taxon>Belnapia</taxon>
    </lineage>
</organism>
<gene>
    <name evidence="10" type="ORF">SAMN04487779_10011028</name>
</gene>
<sequence>MAVPSALPAPLRARGNAMTADLLRILGLWRGRRGWLVAGLAVTIVSALLGAALLALAGQAVADVLGGAAVAGAVAFLLLRPLIALRPAARWGERMMTHAATFRALADTRVWFFRRLADRLPSGIGLRRSGDLLGRLVSDVEALDGLYLKVMVPVAAALALVLVVVALLAGHPLLAAAVALPLALALALPLLLAPGAARAAAEAAEAQGRLRATAVDPLIGIEDTLAANAERQAGAALAAEAVQLGRAQRRLAGRAALAGAGGTLLGQAALLAALAWGLSGGGAGVTVLALFLVLATAETIGVLPRAGTALAAAGAGARRLFEAADAPAPLTEPAVPAGLPGGHAIRIEGLRFAWTPDRPLVFDGLDLDLPEGTRLAILGPSGIGKSSLAALLLKLAAPQAGRITLGGVDLASLAAEDVRRRIACLTQDARLFDDSIAANLRIAAPLAPEAALWRALDRAGIGALVRALPEGLETRCGEGGARFSGGQARRLALARVLLSAAPVLILDEPTAGLDAETERAFLETLEEVTAGRTVILIAHRLTGVERPSRIIRLAGGRALPAAG</sequence>
<keyword evidence="11" id="KW-1185">Reference proteome</keyword>
<name>A0A1G6LXM8_9PROT</name>
<dbReference type="InterPro" id="IPR017871">
    <property type="entry name" value="ABC_transporter-like_CS"/>
</dbReference>
<reference evidence="10 11" key="1">
    <citation type="submission" date="2016-10" db="EMBL/GenBank/DDBJ databases">
        <authorList>
            <person name="de Groot N.N."/>
        </authorList>
    </citation>
    <scope>NUCLEOTIDE SEQUENCE [LARGE SCALE GENOMIC DNA]</scope>
    <source>
        <strain evidence="10 11">CPCC 100156</strain>
    </source>
</reference>
<dbReference type="GO" id="GO:0005524">
    <property type="term" value="F:ATP binding"/>
    <property type="evidence" value="ECO:0007669"/>
    <property type="project" value="UniProtKB-KW"/>
</dbReference>
<evidence type="ECO:0000259" key="8">
    <source>
        <dbReference type="PROSITE" id="PS50893"/>
    </source>
</evidence>
<feature type="domain" description="ABC transmembrane type-1" evidence="9">
    <location>
        <begin position="37"/>
        <end position="296"/>
    </location>
</feature>
<keyword evidence="2 7" id="KW-0812">Transmembrane</keyword>
<evidence type="ECO:0000256" key="7">
    <source>
        <dbReference type="SAM" id="Phobius"/>
    </source>
</evidence>
<comment type="subcellular location">
    <subcellularLocation>
        <location evidence="1">Cell membrane</location>
        <topology evidence="1">Multi-pass membrane protein</topology>
    </subcellularLocation>
</comment>
<dbReference type="STRING" id="938405.SAMN02927895_01672"/>
<dbReference type="GO" id="GO:0045454">
    <property type="term" value="P:cell redox homeostasis"/>
    <property type="evidence" value="ECO:0007669"/>
    <property type="project" value="InterPro"/>
</dbReference>
<dbReference type="EMBL" id="FMZX01000001">
    <property type="protein sequence ID" value="SDC47466.1"/>
    <property type="molecule type" value="Genomic_DNA"/>
</dbReference>
<evidence type="ECO:0000313" key="11">
    <source>
        <dbReference type="Proteomes" id="UP000198925"/>
    </source>
</evidence>
<dbReference type="GO" id="GO:0034040">
    <property type="term" value="F:ATPase-coupled lipid transmembrane transporter activity"/>
    <property type="evidence" value="ECO:0007669"/>
    <property type="project" value="TreeGrafter"/>
</dbReference>
<dbReference type="PROSITE" id="PS00211">
    <property type="entry name" value="ABC_TRANSPORTER_1"/>
    <property type="match status" value="1"/>
</dbReference>
<dbReference type="InterPro" id="IPR003593">
    <property type="entry name" value="AAA+_ATPase"/>
</dbReference>
<evidence type="ECO:0000313" key="10">
    <source>
        <dbReference type="EMBL" id="SDC47466.1"/>
    </source>
</evidence>
<keyword evidence="3" id="KW-0547">Nucleotide-binding</keyword>
<evidence type="ECO:0000256" key="5">
    <source>
        <dbReference type="ARBA" id="ARBA00022989"/>
    </source>
</evidence>
<keyword evidence="5 7" id="KW-1133">Transmembrane helix</keyword>
<dbReference type="NCBIfam" id="TIGR02868">
    <property type="entry name" value="CydC"/>
    <property type="match status" value="1"/>
</dbReference>
<dbReference type="PROSITE" id="PS50893">
    <property type="entry name" value="ABC_TRANSPORTER_2"/>
    <property type="match status" value="1"/>
</dbReference>
<evidence type="ECO:0000256" key="1">
    <source>
        <dbReference type="ARBA" id="ARBA00004651"/>
    </source>
</evidence>
<protein>
    <submittedName>
        <fullName evidence="10">ATP-binding cassette, subfamily C, CydC</fullName>
    </submittedName>
</protein>
<feature type="transmembrane region" description="Helical" evidence="7">
    <location>
        <begin position="146"/>
        <end position="167"/>
    </location>
</feature>
<dbReference type="CDD" id="cd03228">
    <property type="entry name" value="ABCC_MRP_Like"/>
    <property type="match status" value="1"/>
</dbReference>
<keyword evidence="4 10" id="KW-0067">ATP-binding</keyword>
<feature type="transmembrane region" description="Helical" evidence="7">
    <location>
        <begin position="34"/>
        <end position="58"/>
    </location>
</feature>
<dbReference type="InterPro" id="IPR003439">
    <property type="entry name" value="ABC_transporter-like_ATP-bd"/>
</dbReference>
<dbReference type="AlphaFoldDB" id="A0A1G6LXM8"/>
<feature type="transmembrane region" description="Helical" evidence="7">
    <location>
        <begin position="255"/>
        <end position="276"/>
    </location>
</feature>
<proteinExistence type="predicted"/>
<dbReference type="SUPFAM" id="SSF90123">
    <property type="entry name" value="ABC transporter transmembrane region"/>
    <property type="match status" value="1"/>
</dbReference>
<dbReference type="Gene3D" id="1.20.1560.10">
    <property type="entry name" value="ABC transporter type 1, transmembrane domain"/>
    <property type="match status" value="1"/>
</dbReference>
<dbReference type="InterPro" id="IPR027417">
    <property type="entry name" value="P-loop_NTPase"/>
</dbReference>
<accession>A0A1G6LXM8</accession>
<feature type="transmembrane region" description="Helical" evidence="7">
    <location>
        <begin position="173"/>
        <end position="192"/>
    </location>
</feature>
<dbReference type="SMART" id="SM00382">
    <property type="entry name" value="AAA"/>
    <property type="match status" value="1"/>
</dbReference>
<dbReference type="PROSITE" id="PS50929">
    <property type="entry name" value="ABC_TM1F"/>
    <property type="match status" value="1"/>
</dbReference>
<evidence type="ECO:0000259" key="9">
    <source>
        <dbReference type="PROSITE" id="PS50929"/>
    </source>
</evidence>
<evidence type="ECO:0000256" key="4">
    <source>
        <dbReference type="ARBA" id="ARBA00022840"/>
    </source>
</evidence>
<keyword evidence="6 7" id="KW-0472">Membrane</keyword>
<dbReference type="GO" id="GO:0034775">
    <property type="term" value="P:glutathione transmembrane transport"/>
    <property type="evidence" value="ECO:0007669"/>
    <property type="project" value="InterPro"/>
</dbReference>
<dbReference type="Gene3D" id="3.40.50.300">
    <property type="entry name" value="P-loop containing nucleotide triphosphate hydrolases"/>
    <property type="match status" value="1"/>
</dbReference>
<feature type="transmembrane region" description="Helical" evidence="7">
    <location>
        <begin position="64"/>
        <end position="85"/>
    </location>
</feature>
<dbReference type="InterPro" id="IPR011527">
    <property type="entry name" value="ABC1_TM_dom"/>
</dbReference>